<dbReference type="GO" id="GO:0005524">
    <property type="term" value="F:ATP binding"/>
    <property type="evidence" value="ECO:0007669"/>
    <property type="project" value="UniProtKB-UniRule"/>
</dbReference>
<feature type="active site" evidence="1">
    <location>
        <position position="40"/>
    </location>
</feature>
<keyword evidence="1" id="KW-0963">Cytoplasm</keyword>
<dbReference type="PIRSF" id="PIRSF006755">
    <property type="entry name" value="DTB_synth"/>
    <property type="match status" value="1"/>
</dbReference>
<dbReference type="GO" id="GO:0000287">
    <property type="term" value="F:magnesium ion binding"/>
    <property type="evidence" value="ECO:0007669"/>
    <property type="project" value="UniProtKB-UniRule"/>
</dbReference>
<keyword evidence="3" id="KW-1185">Reference proteome</keyword>
<organism evidence="2 3">
    <name type="scientific">Corynebacterium timonense</name>
    <dbReference type="NCBI Taxonomy" id="441500"/>
    <lineage>
        <taxon>Bacteria</taxon>
        <taxon>Bacillati</taxon>
        <taxon>Actinomycetota</taxon>
        <taxon>Actinomycetes</taxon>
        <taxon>Mycobacteriales</taxon>
        <taxon>Corynebacteriaceae</taxon>
        <taxon>Corynebacterium</taxon>
    </lineage>
</organism>
<dbReference type="NCBIfam" id="TIGR00347">
    <property type="entry name" value="bioD"/>
    <property type="match status" value="1"/>
</dbReference>
<dbReference type="InterPro" id="IPR004472">
    <property type="entry name" value="DTB_synth_BioD"/>
</dbReference>
<dbReference type="STRING" id="1203190.GCA_000312345_00571"/>
<name>A0A1H1LFZ7_9CORY</name>
<feature type="binding site" evidence="1">
    <location>
        <begin position="209"/>
        <end position="211"/>
    </location>
    <ligand>
        <name>ATP</name>
        <dbReference type="ChEBI" id="CHEBI:30616"/>
    </ligand>
</feature>
<dbReference type="RefSeq" id="WP_019193431.1">
    <property type="nucleotide sequence ID" value="NZ_LT629765.1"/>
</dbReference>
<dbReference type="UniPathway" id="UPA00078">
    <property type="reaction ID" value="UER00161"/>
</dbReference>
<comment type="similarity">
    <text evidence="1">Belongs to the dethiobiotin synthetase family.</text>
</comment>
<dbReference type="Pfam" id="PF13500">
    <property type="entry name" value="AAA_26"/>
    <property type="match status" value="1"/>
</dbReference>
<dbReference type="Proteomes" id="UP000182237">
    <property type="component" value="Chromosome I"/>
</dbReference>
<comment type="subcellular location">
    <subcellularLocation>
        <location evidence="1">Cytoplasm</location>
    </subcellularLocation>
</comment>
<dbReference type="Gene3D" id="3.40.50.300">
    <property type="entry name" value="P-loop containing nucleotide triphosphate hydrolases"/>
    <property type="match status" value="1"/>
</dbReference>
<evidence type="ECO:0000256" key="1">
    <source>
        <dbReference type="HAMAP-Rule" id="MF_00336"/>
    </source>
</evidence>
<feature type="binding site" evidence="1">
    <location>
        <begin position="116"/>
        <end position="119"/>
    </location>
    <ligand>
        <name>ATP</name>
        <dbReference type="ChEBI" id="CHEBI:30616"/>
    </ligand>
</feature>
<feature type="binding site" evidence="1">
    <location>
        <position position="19"/>
    </location>
    <ligand>
        <name>Mg(2+)</name>
        <dbReference type="ChEBI" id="CHEBI:18420"/>
    </ligand>
</feature>
<protein>
    <recommendedName>
        <fullName evidence="1">ATP-dependent dethiobiotin synthetase BioD</fullName>
        <ecNumber evidence="1">6.3.3.3</ecNumber>
    </recommendedName>
    <alternativeName>
        <fullName evidence="1">DTB synthetase</fullName>
        <shortName evidence="1">DTBS</shortName>
    </alternativeName>
    <alternativeName>
        <fullName evidence="1">Dethiobiotin synthase</fullName>
    </alternativeName>
</protein>
<dbReference type="InterPro" id="IPR027417">
    <property type="entry name" value="P-loop_NTPase"/>
</dbReference>
<dbReference type="SUPFAM" id="SSF52540">
    <property type="entry name" value="P-loop containing nucleoside triphosphate hydrolases"/>
    <property type="match status" value="1"/>
</dbReference>
<evidence type="ECO:0000313" key="3">
    <source>
        <dbReference type="Proteomes" id="UP000182237"/>
    </source>
</evidence>
<accession>A0A1H1LFZ7</accession>
<gene>
    <name evidence="1" type="primary">bioD</name>
    <name evidence="2" type="ORF">SAMN04488539_0200</name>
</gene>
<dbReference type="GO" id="GO:0005829">
    <property type="term" value="C:cytosol"/>
    <property type="evidence" value="ECO:0007669"/>
    <property type="project" value="TreeGrafter"/>
</dbReference>
<comment type="catalytic activity">
    <reaction evidence="1">
        <text>(7R,8S)-7,8-diammoniononanoate + CO2 + ATP = (4R,5S)-dethiobiotin + ADP + phosphate + 3 H(+)</text>
        <dbReference type="Rhea" id="RHEA:15805"/>
        <dbReference type="ChEBI" id="CHEBI:15378"/>
        <dbReference type="ChEBI" id="CHEBI:16526"/>
        <dbReference type="ChEBI" id="CHEBI:30616"/>
        <dbReference type="ChEBI" id="CHEBI:43474"/>
        <dbReference type="ChEBI" id="CHEBI:149469"/>
        <dbReference type="ChEBI" id="CHEBI:149473"/>
        <dbReference type="ChEBI" id="CHEBI:456216"/>
        <dbReference type="EC" id="6.3.3.3"/>
    </reaction>
</comment>
<dbReference type="PANTHER" id="PTHR43210">
    <property type="entry name" value="DETHIOBIOTIN SYNTHETASE"/>
    <property type="match status" value="1"/>
</dbReference>
<comment type="function">
    <text evidence="1">Catalyzes a mechanistically unusual reaction, the ATP-dependent insertion of CO2 between the N7 and N8 nitrogen atoms of 7,8-diaminopelargonic acid (DAPA, also called 7,8-diammoniononanoate) to form a ureido ring.</text>
</comment>
<dbReference type="EC" id="6.3.3.3" evidence="1"/>
<keyword evidence="1" id="KW-0479">Metal-binding</keyword>
<evidence type="ECO:0000313" key="2">
    <source>
        <dbReference type="EMBL" id="SDR73468.1"/>
    </source>
</evidence>
<feature type="binding site" evidence="1">
    <location>
        <position position="44"/>
    </location>
    <ligand>
        <name>substrate</name>
    </ligand>
</feature>
<keyword evidence="1" id="KW-0436">Ligase</keyword>
<comment type="pathway">
    <text evidence="1">Cofactor biosynthesis; biotin biosynthesis; biotin from 7,8-diaminononanoate: step 1/2.</text>
</comment>
<keyword evidence="1" id="KW-0093">Biotin biosynthesis</keyword>
<dbReference type="OrthoDB" id="9802610at2"/>
<dbReference type="GO" id="GO:0009102">
    <property type="term" value="P:biotin biosynthetic process"/>
    <property type="evidence" value="ECO:0007669"/>
    <property type="project" value="UniProtKB-UniRule"/>
</dbReference>
<keyword evidence="1" id="KW-0547">Nucleotide-binding</keyword>
<dbReference type="EMBL" id="LT629765">
    <property type="protein sequence ID" value="SDR73468.1"/>
    <property type="molecule type" value="Genomic_DNA"/>
</dbReference>
<feature type="binding site" evidence="1">
    <location>
        <position position="116"/>
    </location>
    <ligand>
        <name>Mg(2+)</name>
        <dbReference type="ChEBI" id="CHEBI:18420"/>
    </ligand>
</feature>
<comment type="subunit">
    <text evidence="1">Homodimer.</text>
</comment>
<dbReference type="PANTHER" id="PTHR43210:SF5">
    <property type="entry name" value="DETHIOBIOTIN SYNTHETASE"/>
    <property type="match status" value="1"/>
</dbReference>
<dbReference type="CDD" id="cd03109">
    <property type="entry name" value="DTBS"/>
    <property type="match status" value="1"/>
</dbReference>
<reference evidence="2 3" key="1">
    <citation type="submission" date="2016-10" db="EMBL/GenBank/DDBJ databases">
        <authorList>
            <person name="de Groot N.N."/>
        </authorList>
    </citation>
    <scope>NUCLEOTIDE SEQUENCE [LARGE SCALE GENOMIC DNA]</scope>
    <source>
        <strain evidence="2 3">DSM 45434</strain>
    </source>
</reference>
<keyword evidence="1" id="KW-0460">Magnesium</keyword>
<sequence>MTQPTYIVVSGTGTEIGKTMVTAALAALVRSAGARVGVAKPIQTGLLPGEEGDCQLAARMAGADAAFEHRRLIEALAPETAARRAGEAQATVAELADAVRAWAEAPGAGLDVVVVEGAGGILARLGTDTTILDVARVLAAPVVLVTTPDLGTLSTTELATRYLRDAGLECLGLVLGTWPAAPAEPTLAQRCNREDLPRLTGTPLVGALPDGAGRLAPDEFTTRAPEWFAPGFRDSLVAP</sequence>
<proteinExistence type="inferred from homology"/>
<keyword evidence="1" id="KW-0067">ATP-binding</keyword>
<dbReference type="eggNOG" id="COG0132">
    <property type="taxonomic scope" value="Bacteria"/>
</dbReference>
<comment type="caution">
    <text evidence="1">Lacks conserved residue(s) required for the propagation of feature annotation.</text>
</comment>
<dbReference type="AlphaFoldDB" id="A0A1H1LFZ7"/>
<dbReference type="HAMAP" id="MF_00336">
    <property type="entry name" value="BioD"/>
    <property type="match status" value="1"/>
</dbReference>
<feature type="binding site" evidence="1">
    <location>
        <begin position="176"/>
        <end position="177"/>
    </location>
    <ligand>
        <name>ATP</name>
        <dbReference type="ChEBI" id="CHEBI:30616"/>
    </ligand>
</feature>
<feature type="binding site" evidence="1">
    <location>
        <position position="53"/>
    </location>
    <ligand>
        <name>ATP</name>
        <dbReference type="ChEBI" id="CHEBI:30616"/>
    </ligand>
</feature>
<feature type="binding site" evidence="1">
    <location>
        <position position="53"/>
    </location>
    <ligand>
        <name>Mg(2+)</name>
        <dbReference type="ChEBI" id="CHEBI:18420"/>
    </ligand>
</feature>
<comment type="cofactor">
    <cofactor evidence="1">
        <name>Mg(2+)</name>
        <dbReference type="ChEBI" id="CHEBI:18420"/>
    </cofactor>
</comment>
<dbReference type="GO" id="GO:0004141">
    <property type="term" value="F:dethiobiotin synthase activity"/>
    <property type="evidence" value="ECO:0007669"/>
    <property type="project" value="UniProtKB-UniRule"/>
</dbReference>